<dbReference type="InterPro" id="IPR050260">
    <property type="entry name" value="FAD-bd_OxRdtase"/>
</dbReference>
<evidence type="ECO:0000256" key="7">
    <source>
        <dbReference type="ARBA" id="ARBA00023284"/>
    </source>
</evidence>
<evidence type="ECO:0000313" key="11">
    <source>
        <dbReference type="Proteomes" id="UP000388452"/>
    </source>
</evidence>
<evidence type="ECO:0000313" key="10">
    <source>
        <dbReference type="EMBL" id="QFQ90851.1"/>
    </source>
</evidence>
<protein>
    <submittedName>
        <fullName evidence="10">NADH oxidase</fullName>
    </submittedName>
</protein>
<accession>A0A5P8JQ91</accession>
<dbReference type="SUPFAM" id="SSF55424">
    <property type="entry name" value="FAD/NAD-linked reductases, dimerisation (C-terminal) domain"/>
    <property type="match status" value="1"/>
</dbReference>
<dbReference type="Proteomes" id="UP000388452">
    <property type="component" value="Chromosome"/>
</dbReference>
<dbReference type="EMBL" id="CP045068">
    <property type="protein sequence ID" value="QFQ90851.1"/>
    <property type="molecule type" value="Genomic_DNA"/>
</dbReference>
<evidence type="ECO:0000256" key="6">
    <source>
        <dbReference type="ARBA" id="ARBA00023097"/>
    </source>
</evidence>
<dbReference type="Gene3D" id="3.30.390.30">
    <property type="match status" value="1"/>
</dbReference>
<evidence type="ECO:0000256" key="4">
    <source>
        <dbReference type="ARBA" id="ARBA00022827"/>
    </source>
</evidence>
<dbReference type="Pfam" id="PF02852">
    <property type="entry name" value="Pyr_redox_dim"/>
    <property type="match status" value="1"/>
</dbReference>
<dbReference type="InterPro" id="IPR036188">
    <property type="entry name" value="FAD/NAD-bd_sf"/>
</dbReference>
<dbReference type="Gene3D" id="3.50.50.60">
    <property type="entry name" value="FAD/NAD(P)-binding domain"/>
    <property type="match status" value="2"/>
</dbReference>
<dbReference type="PRINTS" id="PR00368">
    <property type="entry name" value="FADPNR"/>
</dbReference>
<dbReference type="Pfam" id="PF07992">
    <property type="entry name" value="Pyr_redox_2"/>
    <property type="match status" value="1"/>
</dbReference>
<keyword evidence="4" id="KW-0274">FAD</keyword>
<evidence type="ECO:0000256" key="5">
    <source>
        <dbReference type="ARBA" id="ARBA00023002"/>
    </source>
</evidence>
<keyword evidence="7" id="KW-0676">Redox-active center</keyword>
<dbReference type="InterPro" id="IPR004099">
    <property type="entry name" value="Pyr_nucl-diS_OxRdtase_dimer"/>
</dbReference>
<dbReference type="InterPro" id="IPR023753">
    <property type="entry name" value="FAD/NAD-binding_dom"/>
</dbReference>
<name>A0A5P8JQ91_9LACO</name>
<dbReference type="AlphaFoldDB" id="A0A5P8JQ91"/>
<dbReference type="PRINTS" id="PR00411">
    <property type="entry name" value="PNDRDTASEI"/>
</dbReference>
<comment type="cofactor">
    <cofactor evidence="1">
        <name>FAD</name>
        <dbReference type="ChEBI" id="CHEBI:57692"/>
    </cofactor>
</comment>
<keyword evidence="6" id="KW-0558">Oxidation</keyword>
<evidence type="ECO:0000256" key="2">
    <source>
        <dbReference type="ARBA" id="ARBA00009130"/>
    </source>
</evidence>
<comment type="similarity">
    <text evidence="2">Belongs to the class-III pyridine nucleotide-disulfide oxidoreductase family.</text>
</comment>
<dbReference type="InterPro" id="IPR016156">
    <property type="entry name" value="FAD/NAD-linked_Rdtase_dimer_sf"/>
</dbReference>
<proteinExistence type="inferred from homology"/>
<evidence type="ECO:0000259" key="9">
    <source>
        <dbReference type="Pfam" id="PF07992"/>
    </source>
</evidence>
<feature type="domain" description="Pyridine nucleotide-disulphide oxidoreductase dimerisation" evidence="8">
    <location>
        <begin position="332"/>
        <end position="426"/>
    </location>
</feature>
<dbReference type="GO" id="GO:0016491">
    <property type="term" value="F:oxidoreductase activity"/>
    <property type="evidence" value="ECO:0007669"/>
    <property type="project" value="UniProtKB-KW"/>
</dbReference>
<dbReference type="RefSeq" id="WP_056964991.1">
    <property type="nucleotide sequence ID" value="NZ_CP045068.1"/>
</dbReference>
<evidence type="ECO:0000259" key="8">
    <source>
        <dbReference type="Pfam" id="PF02852"/>
    </source>
</evidence>
<dbReference type="PANTHER" id="PTHR43429">
    <property type="entry name" value="PYRIDINE NUCLEOTIDE-DISULFIDE OXIDOREDUCTASE DOMAIN-CONTAINING"/>
    <property type="match status" value="1"/>
</dbReference>
<gene>
    <name evidence="10" type="ORF">LM010_05190</name>
</gene>
<sequence length="451" mass="48723">MRIVIVGCTHAGVSAVKAIKAFHPEADVVIYERDDNVSFLSCGIALYLSGEVEKLSDMFYETPEHLASLGVDVKIRHDVLAVDAKTQTLRVQDLKSNAVFDDHYDKLIMTTGSYVQVPPLFGIDDSRVLMCKDARQAELIKADTAAGQHIAIVGAGYIGVELAEAFANTGHKVSLIQGNAQLLNNYIDPGMSAEIAEKLEAHGVAVHLNARVEAFEAGVGDDAITVETASGNIDADVAIVCTGFLANSALLQGQVAMDRHGALLTNHWMQTSDENIYAAGDACAVHFNPTGKSAYVPLASNAVRQGYIVGRNVFGNTQKDLGTQATTAMRLFDHTLATTGLTLVRAKKEGIHADSVTYVGPYRPAFMAGHDDVRITLVYCLEDRRVLGAQLWSTHEITQSANAISIAIQNRNTIDDLAFVDMLFNPNYDQPFNYLNLVAQQAVTQADQGKN</sequence>
<keyword evidence="5" id="KW-0560">Oxidoreductase</keyword>
<feature type="domain" description="FAD/NAD(P)-binding" evidence="9">
    <location>
        <begin position="1"/>
        <end position="306"/>
    </location>
</feature>
<reference evidence="10 11" key="1">
    <citation type="submission" date="2019-10" db="EMBL/GenBank/DDBJ databases">
        <title>Genome sequencing of Lactobacillus manihotivorans.</title>
        <authorList>
            <person name="Kim K."/>
        </authorList>
    </citation>
    <scope>NUCLEOTIDE SEQUENCE [LARGE SCALE GENOMIC DNA]</scope>
    <source>
        <strain evidence="10 11">LM010</strain>
    </source>
</reference>
<dbReference type="PANTHER" id="PTHR43429:SF1">
    <property type="entry name" value="NAD(P)H SULFUR OXIDOREDUCTASE (COA-DEPENDENT)"/>
    <property type="match status" value="1"/>
</dbReference>
<keyword evidence="3" id="KW-0285">Flavoprotein</keyword>
<dbReference type="SUPFAM" id="SSF51905">
    <property type="entry name" value="FAD/NAD(P)-binding domain"/>
    <property type="match status" value="1"/>
</dbReference>
<organism evidence="10 11">
    <name type="scientific">Lacticaseibacillus manihotivorans</name>
    <dbReference type="NCBI Taxonomy" id="88233"/>
    <lineage>
        <taxon>Bacteria</taxon>
        <taxon>Bacillati</taxon>
        <taxon>Bacillota</taxon>
        <taxon>Bacilli</taxon>
        <taxon>Lactobacillales</taxon>
        <taxon>Lactobacillaceae</taxon>
        <taxon>Lacticaseibacillus</taxon>
    </lineage>
</organism>
<evidence type="ECO:0000256" key="1">
    <source>
        <dbReference type="ARBA" id="ARBA00001974"/>
    </source>
</evidence>
<evidence type="ECO:0000256" key="3">
    <source>
        <dbReference type="ARBA" id="ARBA00022630"/>
    </source>
</evidence>